<dbReference type="InterPro" id="IPR036705">
    <property type="entry name" value="Ribosyl_crysJ1_sf"/>
</dbReference>
<name>C5FY16_ARTOC</name>
<evidence type="ECO:0000256" key="2">
    <source>
        <dbReference type="SAM" id="MobiDB-lite"/>
    </source>
</evidence>
<evidence type="ECO:0008006" key="5">
    <source>
        <dbReference type="Google" id="ProtNLM"/>
    </source>
</evidence>
<feature type="compositionally biased region" description="Basic and acidic residues" evidence="2">
    <location>
        <begin position="413"/>
        <end position="426"/>
    </location>
</feature>
<dbReference type="AlphaFoldDB" id="C5FY16"/>
<keyword evidence="1" id="KW-0460">Magnesium</keyword>
<dbReference type="OMA" id="SHWRDGM"/>
<dbReference type="GO" id="GO:0046872">
    <property type="term" value="F:metal ion binding"/>
    <property type="evidence" value="ECO:0007669"/>
    <property type="project" value="UniProtKB-KW"/>
</dbReference>
<accession>C5FY16</accession>
<keyword evidence="1" id="KW-0479">Metal-binding</keyword>
<dbReference type="OrthoDB" id="2021138at2759"/>
<dbReference type="PANTHER" id="PTHR16222">
    <property type="entry name" value="ADP-RIBOSYLGLYCOHYDROLASE"/>
    <property type="match status" value="1"/>
</dbReference>
<feature type="binding site" evidence="1">
    <location>
        <position position="93"/>
    </location>
    <ligand>
        <name>Mg(2+)</name>
        <dbReference type="ChEBI" id="CHEBI:18420"/>
        <label>1</label>
    </ligand>
</feature>
<evidence type="ECO:0000313" key="3">
    <source>
        <dbReference type="EMBL" id="EEQ34414.1"/>
    </source>
</evidence>
<sequence length="434" mass="48591">MATCAGPRPEAPNNDAGVDFISTHPFVKAAVQEKIRGTIFGSALGDCIGLYTEFLSKQIAKDAYPQGKFQLVYPPSKFRNDGHRNKFELKAWTDDTDHALLILLSYLHHNGQNFSAFDIAERLKIWVTQGLRALDRPPCGIGKTVGSIVLDKEYLTDPSQKAHQYWVKGGRNIAPNGSLMRTHPLGIICLASSLDKTFQVATNFSLITHADPRCVLACCISTGLIRGILRGEILDESSLDDLMEDAYRWVGLWIRDVRLAKSREQELSENETSEPDAREFLDKEEFDKHVYAKAFSDLQLDDSYKILLRRRPSTVDLALTEEPGALLGCWLGYNSLPSHWRDGMDNHDWLMQKCNALIQTIGVGSEATPSYDGKSDPDTSPDGGKGLMSDEELGKRDSDMMFRYMTRHAEGVAEEKARLKAEEKQKKGWKSFLG</sequence>
<dbReference type="STRING" id="554155.C5FY16"/>
<organism evidence="3 4">
    <name type="scientific">Arthroderma otae (strain ATCC MYA-4605 / CBS 113480)</name>
    <name type="common">Microsporum canis</name>
    <dbReference type="NCBI Taxonomy" id="554155"/>
    <lineage>
        <taxon>Eukaryota</taxon>
        <taxon>Fungi</taxon>
        <taxon>Dikarya</taxon>
        <taxon>Ascomycota</taxon>
        <taxon>Pezizomycotina</taxon>
        <taxon>Eurotiomycetes</taxon>
        <taxon>Eurotiomycetidae</taxon>
        <taxon>Onygenales</taxon>
        <taxon>Arthrodermataceae</taxon>
        <taxon>Microsporum</taxon>
    </lineage>
</organism>
<proteinExistence type="predicted"/>
<evidence type="ECO:0000256" key="1">
    <source>
        <dbReference type="PIRSR" id="PIRSR605502-1"/>
    </source>
</evidence>
<dbReference type="InterPro" id="IPR050792">
    <property type="entry name" value="ADP-ribosylglycohydrolase"/>
</dbReference>
<dbReference type="HOGENOM" id="CLU_024566_9_2_1"/>
<feature type="binding site" evidence="1">
    <location>
        <position position="95"/>
    </location>
    <ligand>
        <name>Mg(2+)</name>
        <dbReference type="ChEBI" id="CHEBI:18420"/>
        <label>1</label>
    </ligand>
</feature>
<dbReference type="VEuPathDB" id="FungiDB:MCYG_07233"/>
<feature type="binding site" evidence="1">
    <location>
        <position position="94"/>
    </location>
    <ligand>
        <name>Mg(2+)</name>
        <dbReference type="ChEBI" id="CHEBI:18420"/>
        <label>1</label>
    </ligand>
</feature>
<dbReference type="Gene3D" id="1.10.4080.10">
    <property type="entry name" value="ADP-ribosylation/Crystallin J1"/>
    <property type="match status" value="2"/>
</dbReference>
<gene>
    <name evidence="3" type="ORF">MCYG_07233</name>
</gene>
<dbReference type="RefSeq" id="XP_002843450.1">
    <property type="nucleotide sequence ID" value="XM_002843404.1"/>
</dbReference>
<protein>
    <recommendedName>
        <fullName evidence="5">ADP-ribosylglycohydrolase</fullName>
    </recommendedName>
</protein>
<comment type="cofactor">
    <cofactor evidence="1">
        <name>Mg(2+)</name>
        <dbReference type="ChEBI" id="CHEBI:18420"/>
    </cofactor>
    <text evidence="1">Binds 2 magnesium ions per subunit.</text>
</comment>
<dbReference type="GeneID" id="9225345"/>
<dbReference type="EMBL" id="DS995707">
    <property type="protein sequence ID" value="EEQ34414.1"/>
    <property type="molecule type" value="Genomic_DNA"/>
</dbReference>
<dbReference type="InterPro" id="IPR005502">
    <property type="entry name" value="Ribosyl_crysJ1"/>
</dbReference>
<dbReference type="Proteomes" id="UP000002035">
    <property type="component" value="Unassembled WGS sequence"/>
</dbReference>
<feature type="region of interest" description="Disordered" evidence="2">
    <location>
        <begin position="413"/>
        <end position="434"/>
    </location>
</feature>
<evidence type="ECO:0000313" key="4">
    <source>
        <dbReference type="Proteomes" id="UP000002035"/>
    </source>
</evidence>
<feature type="region of interest" description="Disordered" evidence="2">
    <location>
        <begin position="365"/>
        <end position="396"/>
    </location>
</feature>
<dbReference type="SUPFAM" id="SSF101478">
    <property type="entry name" value="ADP-ribosylglycohydrolase"/>
    <property type="match status" value="1"/>
</dbReference>
<dbReference type="PANTHER" id="PTHR16222:SF28">
    <property type="entry name" value="ADP-RIBOSYLGLYCOHYDROLASE"/>
    <property type="match status" value="1"/>
</dbReference>
<keyword evidence="4" id="KW-1185">Reference proteome</keyword>
<dbReference type="Pfam" id="PF03747">
    <property type="entry name" value="ADP_ribosyl_GH"/>
    <property type="match status" value="1"/>
</dbReference>
<reference evidence="4" key="1">
    <citation type="journal article" date="2012" name="MBio">
        <title>Comparative genome analysis of Trichophyton rubrum and related dermatophytes reveals candidate genes involved in infection.</title>
        <authorList>
            <person name="Martinez D.A."/>
            <person name="Oliver B.G."/>
            <person name="Graeser Y."/>
            <person name="Goldberg J.M."/>
            <person name="Li W."/>
            <person name="Martinez-Rossi N.M."/>
            <person name="Monod M."/>
            <person name="Shelest E."/>
            <person name="Barton R.C."/>
            <person name="Birch E."/>
            <person name="Brakhage A.A."/>
            <person name="Chen Z."/>
            <person name="Gurr S.J."/>
            <person name="Heiman D."/>
            <person name="Heitman J."/>
            <person name="Kosti I."/>
            <person name="Rossi A."/>
            <person name="Saif S."/>
            <person name="Samalova M."/>
            <person name="Saunders C.W."/>
            <person name="Shea T."/>
            <person name="Summerbell R.C."/>
            <person name="Xu J."/>
            <person name="Young S."/>
            <person name="Zeng Q."/>
            <person name="Birren B.W."/>
            <person name="Cuomo C.A."/>
            <person name="White T.C."/>
        </authorList>
    </citation>
    <scope>NUCLEOTIDE SEQUENCE [LARGE SCALE GENOMIC DNA]</scope>
    <source>
        <strain evidence="4">ATCC MYA-4605 / CBS 113480</strain>
    </source>
</reference>
<dbReference type="eggNOG" id="ENOG502QV13">
    <property type="taxonomic scope" value="Eukaryota"/>
</dbReference>